<protein>
    <submittedName>
        <fullName evidence="2">Uncharacterized protein</fullName>
    </submittedName>
</protein>
<sequence length="147" mass="16334">MSEALTNPCISFMVILLYVIGVTESVIYGSQFGSNDIKLLVFSPDDGRPAIFTLTNIKCVTVPVSFRQSPTGISFTFRWSTIDRVNFIGELNSLDVIARMVRPDGLKKLVLDPQMPLLDMGAGYWAGGRRLADVDAELLYNHIKCEE</sequence>
<name>A0A7J6LUX4_PERCH</name>
<dbReference type="Proteomes" id="UP000591131">
    <property type="component" value="Unassembled WGS sequence"/>
</dbReference>
<evidence type="ECO:0000313" key="2">
    <source>
        <dbReference type="EMBL" id="KAF4662956.1"/>
    </source>
</evidence>
<comment type="caution">
    <text evidence="2">The sequence shown here is derived from an EMBL/GenBank/DDBJ whole genome shotgun (WGS) entry which is preliminary data.</text>
</comment>
<evidence type="ECO:0000313" key="3">
    <source>
        <dbReference type="Proteomes" id="UP000591131"/>
    </source>
</evidence>
<proteinExistence type="predicted"/>
<keyword evidence="1" id="KW-0812">Transmembrane</keyword>
<accession>A0A7J6LUX4</accession>
<reference evidence="2 3" key="1">
    <citation type="submission" date="2020-04" db="EMBL/GenBank/DDBJ databases">
        <title>Perkinsus chesapeaki whole genome sequence.</title>
        <authorList>
            <person name="Bogema D.R."/>
        </authorList>
    </citation>
    <scope>NUCLEOTIDE SEQUENCE [LARGE SCALE GENOMIC DNA]</scope>
    <source>
        <strain evidence="2">ATCC PRA-425</strain>
    </source>
</reference>
<dbReference type="AlphaFoldDB" id="A0A7J6LUX4"/>
<feature type="transmembrane region" description="Helical" evidence="1">
    <location>
        <begin position="12"/>
        <end position="30"/>
    </location>
</feature>
<organism evidence="2 3">
    <name type="scientific">Perkinsus chesapeaki</name>
    <name type="common">Clam parasite</name>
    <name type="synonym">Perkinsus andrewsi</name>
    <dbReference type="NCBI Taxonomy" id="330153"/>
    <lineage>
        <taxon>Eukaryota</taxon>
        <taxon>Sar</taxon>
        <taxon>Alveolata</taxon>
        <taxon>Perkinsozoa</taxon>
        <taxon>Perkinsea</taxon>
        <taxon>Perkinsida</taxon>
        <taxon>Perkinsidae</taxon>
        <taxon>Perkinsus</taxon>
    </lineage>
</organism>
<keyword evidence="1" id="KW-0472">Membrane</keyword>
<keyword evidence="1" id="KW-1133">Transmembrane helix</keyword>
<keyword evidence="3" id="KW-1185">Reference proteome</keyword>
<gene>
    <name evidence="2" type="ORF">FOL47_005987</name>
</gene>
<dbReference type="EMBL" id="JAAPAO010000331">
    <property type="protein sequence ID" value="KAF4662956.1"/>
    <property type="molecule type" value="Genomic_DNA"/>
</dbReference>
<evidence type="ECO:0000256" key="1">
    <source>
        <dbReference type="SAM" id="Phobius"/>
    </source>
</evidence>